<keyword evidence="11" id="KW-1185">Reference proteome</keyword>
<dbReference type="Gene3D" id="3.40.50.740">
    <property type="match status" value="2"/>
</dbReference>
<dbReference type="SUPFAM" id="SSF50692">
    <property type="entry name" value="ADC-like"/>
    <property type="match status" value="1"/>
</dbReference>
<gene>
    <name evidence="10" type="primary">ttrA</name>
    <name evidence="10" type="ORF">LMG3441_02608</name>
</gene>
<dbReference type="CDD" id="cd02780">
    <property type="entry name" value="MopB_CT_Tetrathionate_Arsenate-R"/>
    <property type="match status" value="1"/>
</dbReference>
<sequence>MSPPEQDMEDNTMNKLPDHDKPDPTADGPHENSPQDAARRKLMMRGGLVAGGMAAFAAGYGETVTRAVKGLAHGTAGVPTAHAVRGNSLTPEFRIDPLTGLLNAQPGQTVSPSSCLGCWTQCGVRLRIDTKENRILRVAGNPYHPLATTRPAAMEAPVRDVYAQLGGDNGLEGRATSCARGSAMLEQMNSPFRVLQPMKRVGARGEGKWQTISFEQLVQEVCEGGDLFGEGHVDGLRAIYDRDTPLDPDNPEYGARVNQFLFTDASNEGRTPLIQRFAAQSFGTVNFSNHGSYCGQSFRVGAGAALGDLKGMPHGKPDWDNARFGLFIGAAPAQAGNPFQRQARQLAEARVRPEEDSFTYVVVSPMLPASSSLSAGSGNEWLPVNPAGDLALAMGLIRWILDHERFDARALAQPGPNAMKAAGEATWTNATHLVVAERGHPRLGSFVRGADMGWPRPADADDKWEDVYVVRLEDGTLAPHTTASPATLFVDDAIAVPGLSADPLRVCSSLALLREESHRKSLDEYASLSGVPADKMASLAERFTSYGKRAVADAHGGTMSGAGFYTAYAIAMLNTLVGNLNVDGGLVLDAGPFPPYGPGPRYNIAGFANRATPKGVALSRNRFPYEKSSEFKRKKAAGQPVYPASAPWYPATGGLSSEMLASALAGYPYRAKVWFNHMSNPVYGIAGFKTVLADKMKDPRILPLSVSINPFINETNALADYIVPDTVTYESWGVSAPWADVVAKASTVRWPAVQPRVARTATNEPVCLETFLIACAKRLGMPGFGANAISDKDGGKHALDTPEDFFLRGMANIAFSAGRPVPEASDDDMALTGVDRYRGLLEQKLKPGEWRQVAMLMSRGGRFDKMEDAWVQNGESRQTRLAYAKPLQIWSEELAGFRHAMTGERYSGCPTWYPARLADGRDVRAEYPAQQWPFLLSSFKSNLMSSMSIGVNRLRQVHPHNPVSINRQDGERLGIRNGDAVRIVTPGGAVTGLALLRDGIQPGAVGIEHGYGHTELGARVHVVDGKPMPHDASLSAGVNLNDLGFGDTTRGEHANVWIDWVSGAAVRQGLPARIERV</sequence>
<feature type="compositionally biased region" description="Basic and acidic residues" evidence="8">
    <location>
        <begin position="16"/>
        <end position="30"/>
    </location>
</feature>
<evidence type="ECO:0000256" key="8">
    <source>
        <dbReference type="SAM" id="MobiDB-lite"/>
    </source>
</evidence>
<dbReference type="GO" id="GO:0051539">
    <property type="term" value="F:4 iron, 4 sulfur cluster binding"/>
    <property type="evidence" value="ECO:0007669"/>
    <property type="project" value="UniProtKB-KW"/>
</dbReference>
<evidence type="ECO:0000313" key="10">
    <source>
        <dbReference type="EMBL" id="CAB3701817.1"/>
    </source>
</evidence>
<keyword evidence="5 10" id="KW-0560">Oxidoreductase</keyword>
<feature type="domain" description="4Fe-4S Mo/W bis-MGD-type" evidence="9">
    <location>
        <begin position="108"/>
        <end position="192"/>
    </location>
</feature>
<dbReference type="InterPro" id="IPR006657">
    <property type="entry name" value="MoPterin_dinucl-bd_dom"/>
</dbReference>
<evidence type="ECO:0000256" key="7">
    <source>
        <dbReference type="ARBA" id="ARBA00023014"/>
    </source>
</evidence>
<dbReference type="InterPro" id="IPR009010">
    <property type="entry name" value="Asp_de-COase-like_dom_sf"/>
</dbReference>
<accession>A0A6S6ZXC6</accession>
<dbReference type="AlphaFoldDB" id="A0A6S6ZXC6"/>
<dbReference type="EMBL" id="CADIJQ010000003">
    <property type="protein sequence ID" value="CAB3701817.1"/>
    <property type="molecule type" value="Genomic_DNA"/>
</dbReference>
<evidence type="ECO:0000256" key="5">
    <source>
        <dbReference type="ARBA" id="ARBA00023002"/>
    </source>
</evidence>
<keyword evidence="4" id="KW-0732">Signal</keyword>
<dbReference type="PANTHER" id="PTHR43742">
    <property type="entry name" value="TRIMETHYLAMINE-N-OXIDE REDUCTASE"/>
    <property type="match status" value="1"/>
</dbReference>
<dbReference type="GO" id="GO:0016491">
    <property type="term" value="F:oxidoreductase activity"/>
    <property type="evidence" value="ECO:0007669"/>
    <property type="project" value="UniProtKB-KW"/>
</dbReference>
<evidence type="ECO:0000259" key="9">
    <source>
        <dbReference type="PROSITE" id="PS51669"/>
    </source>
</evidence>
<proteinExistence type="predicted"/>
<dbReference type="InterPro" id="IPR037946">
    <property type="entry name" value="MopB_CT_Tetrathionate"/>
</dbReference>
<organism evidence="10 11">
    <name type="scientific">Achromobacter kerstersii</name>
    <dbReference type="NCBI Taxonomy" id="1353890"/>
    <lineage>
        <taxon>Bacteria</taxon>
        <taxon>Pseudomonadati</taxon>
        <taxon>Pseudomonadota</taxon>
        <taxon>Betaproteobacteria</taxon>
        <taxon>Burkholderiales</taxon>
        <taxon>Alcaligenaceae</taxon>
        <taxon>Achromobacter</taxon>
    </lineage>
</organism>
<evidence type="ECO:0000313" key="11">
    <source>
        <dbReference type="Proteomes" id="UP000494269"/>
    </source>
</evidence>
<dbReference type="Gene3D" id="2.20.25.90">
    <property type="entry name" value="ADC-like domains"/>
    <property type="match status" value="1"/>
</dbReference>
<dbReference type="Gene3D" id="3.40.228.10">
    <property type="entry name" value="Dimethylsulfoxide Reductase, domain 2"/>
    <property type="match status" value="1"/>
</dbReference>
<evidence type="ECO:0000256" key="3">
    <source>
        <dbReference type="ARBA" id="ARBA00022723"/>
    </source>
</evidence>
<dbReference type="PROSITE" id="PS51669">
    <property type="entry name" value="4FE4S_MOW_BIS_MGD"/>
    <property type="match status" value="1"/>
</dbReference>
<evidence type="ECO:0000256" key="6">
    <source>
        <dbReference type="ARBA" id="ARBA00023004"/>
    </source>
</evidence>
<dbReference type="InterPro" id="IPR006963">
    <property type="entry name" value="Mopterin_OxRdtase_4Fe-4S_dom"/>
</dbReference>
<dbReference type="Proteomes" id="UP000494269">
    <property type="component" value="Unassembled WGS sequence"/>
</dbReference>
<dbReference type="Pfam" id="PF01568">
    <property type="entry name" value="Molydop_binding"/>
    <property type="match status" value="1"/>
</dbReference>
<keyword evidence="2" id="KW-0500">Molybdenum</keyword>
<dbReference type="InterPro" id="IPR041929">
    <property type="entry name" value="Tetrathionate-R_A_N"/>
</dbReference>
<name>A0A6S6ZXC6_9BURK</name>
<feature type="compositionally biased region" description="Acidic residues" evidence="8">
    <location>
        <begin position="1"/>
        <end position="10"/>
    </location>
</feature>
<reference evidence="10 11" key="1">
    <citation type="submission" date="2020-04" db="EMBL/GenBank/DDBJ databases">
        <authorList>
            <person name="De Canck E."/>
        </authorList>
    </citation>
    <scope>NUCLEOTIDE SEQUENCE [LARGE SCALE GENOMIC DNA]</scope>
    <source>
        <strain evidence="10 11">LMG 3441</strain>
    </source>
</reference>
<dbReference type="SMART" id="SM00926">
    <property type="entry name" value="Molybdop_Fe4S4"/>
    <property type="match status" value="1"/>
</dbReference>
<keyword evidence="6" id="KW-0408">Iron</keyword>
<dbReference type="SUPFAM" id="SSF53706">
    <property type="entry name" value="Formate dehydrogenase/DMSO reductase, domains 1-3"/>
    <property type="match status" value="1"/>
</dbReference>
<dbReference type="GO" id="GO:0043546">
    <property type="term" value="F:molybdopterin cofactor binding"/>
    <property type="evidence" value="ECO:0007669"/>
    <property type="project" value="InterPro"/>
</dbReference>
<dbReference type="PANTHER" id="PTHR43742:SF9">
    <property type="entry name" value="TETRATHIONATE REDUCTASE SUBUNIT A"/>
    <property type="match status" value="1"/>
</dbReference>
<feature type="region of interest" description="Disordered" evidence="8">
    <location>
        <begin position="1"/>
        <end position="36"/>
    </location>
</feature>
<dbReference type="CDD" id="cd02758">
    <property type="entry name" value="MopB_Tetrathionate-Ra"/>
    <property type="match status" value="1"/>
</dbReference>
<dbReference type="EC" id="1.8.-.-" evidence="10"/>
<dbReference type="Gene3D" id="2.40.40.20">
    <property type="match status" value="1"/>
</dbReference>
<keyword evidence="7" id="KW-0411">Iron-sulfur</keyword>
<evidence type="ECO:0000256" key="1">
    <source>
        <dbReference type="ARBA" id="ARBA00022485"/>
    </source>
</evidence>
<dbReference type="InterPro" id="IPR050612">
    <property type="entry name" value="Prok_Mopterin_Oxidored"/>
</dbReference>
<keyword evidence="3" id="KW-0479">Metal-binding</keyword>
<keyword evidence="1" id="KW-0004">4Fe-4S</keyword>
<dbReference type="GO" id="GO:0046872">
    <property type="term" value="F:metal ion binding"/>
    <property type="evidence" value="ECO:0007669"/>
    <property type="project" value="UniProtKB-KW"/>
</dbReference>
<protein>
    <submittedName>
        <fullName evidence="10">Tetrathionate reductase subunit A</fullName>
        <ecNumber evidence="10">1.8.-.-</ecNumber>
    </submittedName>
</protein>
<evidence type="ECO:0000256" key="4">
    <source>
        <dbReference type="ARBA" id="ARBA00022729"/>
    </source>
</evidence>
<evidence type="ECO:0000256" key="2">
    <source>
        <dbReference type="ARBA" id="ARBA00022505"/>
    </source>
</evidence>